<keyword evidence="4" id="KW-0963">Cytoplasm</keyword>
<comment type="caution">
    <text evidence="13">The sequence shown here is derived from an EMBL/GenBank/DDBJ whole genome shotgun (WGS) entry which is preliminary data.</text>
</comment>
<keyword evidence="9" id="KW-0067">ATP-binding</keyword>
<dbReference type="SUPFAM" id="SSF55821">
    <property type="entry name" value="YrdC/RibB"/>
    <property type="match status" value="1"/>
</dbReference>
<dbReference type="Pfam" id="PF01300">
    <property type="entry name" value="Sua5_yciO_yrdC"/>
    <property type="match status" value="2"/>
</dbReference>
<sequence>MDTGKILSETLDVLRKGGVILYPTDTVWGLGCDATDAEAVARIFSIKKRDDSKSLVLLASDLDMVARFVREVPEMAVQLVEVNDRPMTIIYPGAIAAPAPSGQSGEEGPEVSPVRRANHYELAHNVVAADGSVGIRIPMMDFCRDLVHRLGRPIVSTSANISGEPTPKVFNDISAVIRDAVDYIVEPSLEKGATGQSSSIIKVGVDSTIQIIRK</sequence>
<dbReference type="InterPro" id="IPR050156">
    <property type="entry name" value="TC-AMP_synthase_SUA5"/>
</dbReference>
<gene>
    <name evidence="13" type="ORF">IAB78_01595</name>
</gene>
<evidence type="ECO:0000256" key="5">
    <source>
        <dbReference type="ARBA" id="ARBA00022679"/>
    </source>
</evidence>
<proteinExistence type="inferred from homology"/>
<dbReference type="GO" id="GO:0061710">
    <property type="term" value="F:L-threonylcarbamoyladenylate synthase"/>
    <property type="evidence" value="ECO:0007669"/>
    <property type="project" value="UniProtKB-EC"/>
</dbReference>
<comment type="catalytic activity">
    <reaction evidence="11">
        <text>L-threonine + hydrogencarbonate + ATP = L-threonylcarbamoyladenylate + diphosphate + H2O</text>
        <dbReference type="Rhea" id="RHEA:36407"/>
        <dbReference type="ChEBI" id="CHEBI:15377"/>
        <dbReference type="ChEBI" id="CHEBI:17544"/>
        <dbReference type="ChEBI" id="CHEBI:30616"/>
        <dbReference type="ChEBI" id="CHEBI:33019"/>
        <dbReference type="ChEBI" id="CHEBI:57926"/>
        <dbReference type="ChEBI" id="CHEBI:73682"/>
        <dbReference type="EC" id="2.7.7.87"/>
    </reaction>
</comment>
<accession>A0A9D9NRA6</accession>
<evidence type="ECO:0000259" key="12">
    <source>
        <dbReference type="PROSITE" id="PS51163"/>
    </source>
</evidence>
<evidence type="ECO:0000313" key="14">
    <source>
        <dbReference type="Proteomes" id="UP000823750"/>
    </source>
</evidence>
<dbReference type="Gene3D" id="3.90.870.10">
    <property type="entry name" value="DHBP synthase"/>
    <property type="match status" value="1"/>
</dbReference>
<organism evidence="13 14">
    <name type="scientific">Candidatus Cryptobacteroides excrementavium</name>
    <dbReference type="NCBI Taxonomy" id="2840759"/>
    <lineage>
        <taxon>Bacteria</taxon>
        <taxon>Pseudomonadati</taxon>
        <taxon>Bacteroidota</taxon>
        <taxon>Bacteroidia</taxon>
        <taxon>Bacteroidales</taxon>
        <taxon>Candidatus Cryptobacteroides</taxon>
    </lineage>
</organism>
<dbReference type="AlphaFoldDB" id="A0A9D9NRA6"/>
<evidence type="ECO:0000256" key="7">
    <source>
        <dbReference type="ARBA" id="ARBA00022695"/>
    </source>
</evidence>
<dbReference type="EC" id="2.7.7.87" evidence="3"/>
<dbReference type="PANTHER" id="PTHR17490:SF16">
    <property type="entry name" value="THREONYLCARBAMOYL-AMP SYNTHASE"/>
    <property type="match status" value="1"/>
</dbReference>
<evidence type="ECO:0000256" key="8">
    <source>
        <dbReference type="ARBA" id="ARBA00022741"/>
    </source>
</evidence>
<evidence type="ECO:0000313" key="13">
    <source>
        <dbReference type="EMBL" id="MBO8485103.1"/>
    </source>
</evidence>
<dbReference type="GO" id="GO:0000049">
    <property type="term" value="F:tRNA binding"/>
    <property type="evidence" value="ECO:0007669"/>
    <property type="project" value="TreeGrafter"/>
</dbReference>
<name>A0A9D9NRA6_9BACT</name>
<dbReference type="GO" id="GO:0006450">
    <property type="term" value="P:regulation of translational fidelity"/>
    <property type="evidence" value="ECO:0007669"/>
    <property type="project" value="TreeGrafter"/>
</dbReference>
<dbReference type="EMBL" id="JADILX010000027">
    <property type="protein sequence ID" value="MBO8485103.1"/>
    <property type="molecule type" value="Genomic_DNA"/>
</dbReference>
<keyword evidence="6" id="KW-0819">tRNA processing</keyword>
<dbReference type="GO" id="GO:0005737">
    <property type="term" value="C:cytoplasm"/>
    <property type="evidence" value="ECO:0007669"/>
    <property type="project" value="UniProtKB-SubCell"/>
</dbReference>
<evidence type="ECO:0000256" key="3">
    <source>
        <dbReference type="ARBA" id="ARBA00012584"/>
    </source>
</evidence>
<dbReference type="Proteomes" id="UP000823750">
    <property type="component" value="Unassembled WGS sequence"/>
</dbReference>
<evidence type="ECO:0000256" key="4">
    <source>
        <dbReference type="ARBA" id="ARBA00022490"/>
    </source>
</evidence>
<evidence type="ECO:0000256" key="6">
    <source>
        <dbReference type="ARBA" id="ARBA00022694"/>
    </source>
</evidence>
<keyword evidence="8" id="KW-0547">Nucleotide-binding</keyword>
<keyword evidence="7" id="KW-0548">Nucleotidyltransferase</keyword>
<comment type="subcellular location">
    <subcellularLocation>
        <location evidence="1">Cytoplasm</location>
    </subcellularLocation>
</comment>
<feature type="domain" description="YrdC-like" evidence="12">
    <location>
        <begin position="4"/>
        <end position="214"/>
    </location>
</feature>
<dbReference type="InterPro" id="IPR017945">
    <property type="entry name" value="DHBP_synth_RibB-like_a/b_dom"/>
</dbReference>
<keyword evidence="5" id="KW-0808">Transferase</keyword>
<dbReference type="InterPro" id="IPR006070">
    <property type="entry name" value="Sua5-like_dom"/>
</dbReference>
<reference evidence="13" key="2">
    <citation type="journal article" date="2021" name="PeerJ">
        <title>Extensive microbial diversity within the chicken gut microbiome revealed by metagenomics and culture.</title>
        <authorList>
            <person name="Gilroy R."/>
            <person name="Ravi A."/>
            <person name="Getino M."/>
            <person name="Pursley I."/>
            <person name="Horton D.L."/>
            <person name="Alikhan N.F."/>
            <person name="Baker D."/>
            <person name="Gharbi K."/>
            <person name="Hall N."/>
            <person name="Watson M."/>
            <person name="Adriaenssens E.M."/>
            <person name="Foster-Nyarko E."/>
            <person name="Jarju S."/>
            <person name="Secka A."/>
            <person name="Antonio M."/>
            <person name="Oren A."/>
            <person name="Chaudhuri R.R."/>
            <person name="La Ragione R."/>
            <person name="Hildebrand F."/>
            <person name="Pallen M.J."/>
        </authorList>
    </citation>
    <scope>NUCLEOTIDE SEQUENCE</scope>
    <source>
        <strain evidence="13">B2-16538</strain>
    </source>
</reference>
<dbReference type="GO" id="GO:0003725">
    <property type="term" value="F:double-stranded RNA binding"/>
    <property type="evidence" value="ECO:0007669"/>
    <property type="project" value="InterPro"/>
</dbReference>
<dbReference type="GO" id="GO:0008033">
    <property type="term" value="P:tRNA processing"/>
    <property type="evidence" value="ECO:0007669"/>
    <property type="project" value="UniProtKB-KW"/>
</dbReference>
<evidence type="ECO:0000256" key="11">
    <source>
        <dbReference type="ARBA" id="ARBA00048366"/>
    </source>
</evidence>
<evidence type="ECO:0000256" key="2">
    <source>
        <dbReference type="ARBA" id="ARBA00007663"/>
    </source>
</evidence>
<evidence type="ECO:0000256" key="9">
    <source>
        <dbReference type="ARBA" id="ARBA00022840"/>
    </source>
</evidence>
<protein>
    <recommendedName>
        <fullName evidence="10">L-threonylcarbamoyladenylate synthase</fullName>
        <ecNumber evidence="3">2.7.7.87</ecNumber>
    </recommendedName>
    <alternativeName>
        <fullName evidence="10">L-threonylcarbamoyladenylate synthase</fullName>
    </alternativeName>
</protein>
<dbReference type="GO" id="GO:0005524">
    <property type="term" value="F:ATP binding"/>
    <property type="evidence" value="ECO:0007669"/>
    <property type="project" value="UniProtKB-KW"/>
</dbReference>
<reference evidence="13" key="1">
    <citation type="submission" date="2020-10" db="EMBL/GenBank/DDBJ databases">
        <authorList>
            <person name="Gilroy R."/>
        </authorList>
    </citation>
    <scope>NUCLEOTIDE SEQUENCE</scope>
    <source>
        <strain evidence="13">B2-16538</strain>
    </source>
</reference>
<evidence type="ECO:0000256" key="1">
    <source>
        <dbReference type="ARBA" id="ARBA00004496"/>
    </source>
</evidence>
<comment type="similarity">
    <text evidence="2">Belongs to the SUA5 family.</text>
</comment>
<dbReference type="PANTHER" id="PTHR17490">
    <property type="entry name" value="SUA5"/>
    <property type="match status" value="1"/>
</dbReference>
<evidence type="ECO:0000256" key="10">
    <source>
        <dbReference type="ARBA" id="ARBA00029774"/>
    </source>
</evidence>
<dbReference type="PROSITE" id="PS51163">
    <property type="entry name" value="YRDC"/>
    <property type="match status" value="1"/>
</dbReference>